<keyword evidence="1" id="KW-0472">Membrane</keyword>
<keyword evidence="1" id="KW-1133">Transmembrane helix</keyword>
<organism evidence="2 3">
    <name type="scientific">Zostera marina</name>
    <name type="common">Eelgrass</name>
    <dbReference type="NCBI Taxonomy" id="29655"/>
    <lineage>
        <taxon>Eukaryota</taxon>
        <taxon>Viridiplantae</taxon>
        <taxon>Streptophyta</taxon>
        <taxon>Embryophyta</taxon>
        <taxon>Tracheophyta</taxon>
        <taxon>Spermatophyta</taxon>
        <taxon>Magnoliopsida</taxon>
        <taxon>Liliopsida</taxon>
        <taxon>Zosteraceae</taxon>
        <taxon>Zostera</taxon>
    </lineage>
</organism>
<dbReference type="Proteomes" id="UP000036987">
    <property type="component" value="Unassembled WGS sequence"/>
</dbReference>
<evidence type="ECO:0000313" key="2">
    <source>
        <dbReference type="EMBL" id="KMZ66616.1"/>
    </source>
</evidence>
<comment type="caution">
    <text evidence="2">The sequence shown here is derived from an EMBL/GenBank/DDBJ whole genome shotgun (WGS) entry which is preliminary data.</text>
</comment>
<evidence type="ECO:0000313" key="3">
    <source>
        <dbReference type="Proteomes" id="UP000036987"/>
    </source>
</evidence>
<evidence type="ECO:0000256" key="1">
    <source>
        <dbReference type="SAM" id="Phobius"/>
    </source>
</evidence>
<name>A0A0K9PCD7_ZOSMR</name>
<dbReference type="AlphaFoldDB" id="A0A0K9PCD7"/>
<sequence length="122" mass="13831">MTVGSFTSYFQQSMCVLIFLSFQVPTSVYFLLSTSPVLHDQNTRRLGFVFSVSEIGKILPIREFRRISLSPICCLEDRIMAMTFGGWADLHLCFLLAFCCKSWLVYSTTIGGRCFQVSTDIS</sequence>
<reference evidence="3" key="1">
    <citation type="journal article" date="2016" name="Nature">
        <title>The genome of the seagrass Zostera marina reveals angiosperm adaptation to the sea.</title>
        <authorList>
            <person name="Olsen J.L."/>
            <person name="Rouze P."/>
            <person name="Verhelst B."/>
            <person name="Lin Y.-C."/>
            <person name="Bayer T."/>
            <person name="Collen J."/>
            <person name="Dattolo E."/>
            <person name="De Paoli E."/>
            <person name="Dittami S."/>
            <person name="Maumus F."/>
            <person name="Michel G."/>
            <person name="Kersting A."/>
            <person name="Lauritano C."/>
            <person name="Lohaus R."/>
            <person name="Toepel M."/>
            <person name="Tonon T."/>
            <person name="Vanneste K."/>
            <person name="Amirebrahimi M."/>
            <person name="Brakel J."/>
            <person name="Bostroem C."/>
            <person name="Chovatia M."/>
            <person name="Grimwood J."/>
            <person name="Jenkins J.W."/>
            <person name="Jueterbock A."/>
            <person name="Mraz A."/>
            <person name="Stam W.T."/>
            <person name="Tice H."/>
            <person name="Bornberg-Bauer E."/>
            <person name="Green P.J."/>
            <person name="Pearson G.A."/>
            <person name="Procaccini G."/>
            <person name="Duarte C.M."/>
            <person name="Schmutz J."/>
            <person name="Reusch T.B.H."/>
            <person name="Van de Peer Y."/>
        </authorList>
    </citation>
    <scope>NUCLEOTIDE SEQUENCE [LARGE SCALE GENOMIC DNA]</scope>
    <source>
        <strain evidence="3">cv. Finnish</strain>
    </source>
</reference>
<dbReference type="EMBL" id="LFYR01000962">
    <property type="protein sequence ID" value="KMZ66616.1"/>
    <property type="molecule type" value="Genomic_DNA"/>
</dbReference>
<accession>A0A0K9PCD7</accession>
<keyword evidence="1" id="KW-0812">Transmembrane</keyword>
<protein>
    <submittedName>
        <fullName evidence="2">Uncharacterized protein</fullName>
    </submittedName>
</protein>
<gene>
    <name evidence="2" type="ORF">ZOSMA_291G00080</name>
</gene>
<proteinExistence type="predicted"/>
<feature type="transmembrane region" description="Helical" evidence="1">
    <location>
        <begin position="12"/>
        <end position="32"/>
    </location>
</feature>
<keyword evidence="3" id="KW-1185">Reference proteome</keyword>